<sequence>MGAVKRKADQGATPSKKEKPALVDRSAKRQRKSDVAAQDPSPAKPKPQIPAQSSIFKDEEKSFPRGGASVLTPLEHKQIQIKANQDVLFEQSGGVKRGGDDGSSDADSDAAEEAPKASKKKKSKKSKKSAVDDDAEKKVRVESLSFKKLTIGTMVLGQITEITSRDLVLALPNTMVGYVPLTAISDKLTERIEKLIKEDEASDEEENDSDDFEDVDLEDMFTVGQYLRACVTATENESSSKSKKRIELSIHPQVVNRGIAQSSVAVNGMIQASVVSNEDHGLVMDMGLEDSKLKGFLSKGELGPKVEHGKVQEGAVFLCLVSGVNADGRIVKLSADHQKAGNLKKLSTLTNAPTIDAFLPGTAVELLVTDSTPTTVTGKVLGLMDATADITHSGAAERGDDLSQKYKIGSKTKARIIFTCPDSDPKKVGVSLLEHVLSLSSRLSGKKTEKRSQPLELLPISSFVEEATVTKVDPSLGVYFNVGLRDVVGFAHVSRLADERVDTPSETLGPFKVGTKHRARVIGYNAMDALFQLSLEERVLEQPFLRIEDIPIGKVVKGKVHKLIADKKGATAVLVNLADGITGLVTDAHLADVKLQHPERKFREGASITARVLSTNLEKHQIRLTLKKSLVNSETEPWVDYAQITEGARGPGTLVDIKPTGALVQFYGDVKAWLPAAEMSEAYIADATRQFTKGQVVNVRVISIDHDTNKMLVSCKDPNAVDADKEATYRALNLGDIIKGTVLEKSADAVTVDLGHGVKGVLRIGHLTDGSEKKDKSTMTRVRVGGPLEDLVVLSKHDRSRTVALSNKPSLRKDAQSRKLLTQLLDVKAGETVNGFVRGILADKVFVEFGGGISGALFKSQIPDEMTAIPNFGLRKDQSITARVSHVDHGKGLFWLSMKPESDSAPQKQQKVTGEATVNAVDEKIKNSTDLVFGTTTDVRIKSIKSNQINVQVADNIQGRISAAEIFNSWDEIKDKKKPLAQFKMNDILQVKVLGMHDARNHRFLPITHRQGRVPMFELTAKKDKLTSETNVLTLEKITPGSSFTAFVNNIADRYVWVNLSANVRGRIDYFDLTDDLSLLADVEENFPIGCALKVRVKAVDAAAGRLDLTAASTPSAKSLTIQDLKEGLVLPSRVTKVNDSSIVVQINENIAAPIYLEHLADDYDKVKPSDYKSGEIVRVCIIEIDTPNKRLSLSARPSRVLSSSLPVKDVEIKNRSQLQVGQVVRGFIKKVADNGLFVRLGPHVDAFVRVSNLFDAYVKEWKSEFQVDQLITGKIISTNKDAKNIQMSLKKSVVEGDFVKPIEFSDMEVGQLVTAKVRHVEDYGVFLVVDKSNNVSGLCHVSELADKRVENVKDLYKKGDVVKAKVLSVDAEKRKISFGLKYSYVKGDEDEEMEDASDVSDAESDDEESDDEDVEMRSVQSADSDEELEDEDDESEEESDDDSSTKPTTGGLSTSGFDWTGATLNFDEGHAAADASSDDEGSKKKKKHKKATIKEDRTGDLDAYGPQSVADFERLLLGQPNNAELWVRYMIFQRELNEIEKARQVARRALATINPREEKERLDVWTALLHLENDFGSDDVLEETFKEACQANDSREIHERMIKIYISSGKLDKTDNLYQAMMKNKSFTPSPSLWLSYASFLMSTLQPPSPARARNLLQRAMQSVPEGEHRYLTQKFAALEFKSPNGDPERGRTIFEGLVSTWPKKGDIWDVYLSLEIAHGSQDNIRDLFERMSKQKMRPKRAKTIFGKWKEWEESVNNKKGVEKVKKLEQVWFETKEGKDDDE</sequence>
<dbReference type="InterPro" id="IPR003029">
    <property type="entry name" value="S1_domain"/>
</dbReference>
<dbReference type="FunFam" id="2.40.50.140:FF:000278">
    <property type="entry name" value="rRNA biogenesis protein rrp5"/>
    <property type="match status" value="1"/>
</dbReference>
<feature type="domain" description="S1 motif" evidence="12">
    <location>
        <begin position="647"/>
        <end position="716"/>
    </location>
</feature>
<dbReference type="InterPro" id="IPR048058">
    <property type="entry name" value="Rrp5_S1_rpt_hs11_sc8"/>
</dbReference>
<dbReference type="FunFam" id="2.40.50.140:FF:000196">
    <property type="entry name" value="rRNA biogenesis protein RRP5"/>
    <property type="match status" value="1"/>
</dbReference>
<evidence type="ECO:0000256" key="6">
    <source>
        <dbReference type="ARBA" id="ARBA00022737"/>
    </source>
</evidence>
<dbReference type="CDD" id="cd05706">
    <property type="entry name" value="S1_Rrp5_repeat_sc10"/>
    <property type="match status" value="1"/>
</dbReference>
<evidence type="ECO:0000256" key="9">
    <source>
        <dbReference type="ARBA" id="ARBA00073619"/>
    </source>
</evidence>
<organism evidence="13 14">
    <name type="scientific">Corynespora cassiicola Philippines</name>
    <dbReference type="NCBI Taxonomy" id="1448308"/>
    <lineage>
        <taxon>Eukaryota</taxon>
        <taxon>Fungi</taxon>
        <taxon>Dikarya</taxon>
        <taxon>Ascomycota</taxon>
        <taxon>Pezizomycotina</taxon>
        <taxon>Dothideomycetes</taxon>
        <taxon>Pleosporomycetidae</taxon>
        <taxon>Pleosporales</taxon>
        <taxon>Corynesporascaceae</taxon>
        <taxon>Corynespora</taxon>
    </lineage>
</organism>
<dbReference type="GO" id="GO:0006364">
    <property type="term" value="P:rRNA processing"/>
    <property type="evidence" value="ECO:0007669"/>
    <property type="project" value="UniProtKB-KW"/>
</dbReference>
<dbReference type="CDD" id="cd05697">
    <property type="entry name" value="S1_Rrp5_repeat_hs5"/>
    <property type="match status" value="1"/>
</dbReference>
<dbReference type="InterPro" id="IPR008847">
    <property type="entry name" value="Suf"/>
</dbReference>
<dbReference type="GO" id="GO:0032040">
    <property type="term" value="C:small-subunit processome"/>
    <property type="evidence" value="ECO:0007669"/>
    <property type="project" value="TreeGrafter"/>
</dbReference>
<dbReference type="GO" id="GO:0003723">
    <property type="term" value="F:RNA binding"/>
    <property type="evidence" value="ECO:0007669"/>
    <property type="project" value="TreeGrafter"/>
</dbReference>
<evidence type="ECO:0000256" key="1">
    <source>
        <dbReference type="ARBA" id="ARBA00002863"/>
    </source>
</evidence>
<dbReference type="Proteomes" id="UP000240883">
    <property type="component" value="Unassembled WGS sequence"/>
</dbReference>
<evidence type="ECO:0000313" key="14">
    <source>
        <dbReference type="Proteomes" id="UP000240883"/>
    </source>
</evidence>
<protein>
    <recommendedName>
        <fullName evidence="9">rRNA biogenesis protein RRP5</fullName>
    </recommendedName>
    <alternativeName>
        <fullName evidence="10">Ribosomal RNA-processing protein 5</fullName>
    </alternativeName>
</protein>
<evidence type="ECO:0000256" key="7">
    <source>
        <dbReference type="ARBA" id="ARBA00023242"/>
    </source>
</evidence>
<reference evidence="13 14" key="1">
    <citation type="journal article" date="2018" name="Front. Microbiol.">
        <title>Genome-Wide Analysis of Corynespora cassiicola Leaf Fall Disease Putative Effectors.</title>
        <authorList>
            <person name="Lopez D."/>
            <person name="Ribeiro S."/>
            <person name="Label P."/>
            <person name="Fumanal B."/>
            <person name="Venisse J.S."/>
            <person name="Kohler A."/>
            <person name="de Oliveira R.R."/>
            <person name="Labutti K."/>
            <person name="Lipzen A."/>
            <person name="Lail K."/>
            <person name="Bauer D."/>
            <person name="Ohm R.A."/>
            <person name="Barry K.W."/>
            <person name="Spatafora J."/>
            <person name="Grigoriev I.V."/>
            <person name="Martin F.M."/>
            <person name="Pujade-Renaud V."/>
        </authorList>
    </citation>
    <scope>NUCLEOTIDE SEQUENCE [LARGE SCALE GENOMIC DNA]</scope>
    <source>
        <strain evidence="13 14">Philippines</strain>
    </source>
</reference>
<dbReference type="Pfam" id="PF00575">
    <property type="entry name" value="S1"/>
    <property type="match status" value="4"/>
</dbReference>
<dbReference type="Pfam" id="PF23459">
    <property type="entry name" value="S1_RRP5"/>
    <property type="match status" value="2"/>
</dbReference>
<comment type="function">
    <text evidence="8">Involved in the biogenesis of rRNA. Required for the formation of 18S and 5.8S rRNA.</text>
</comment>
<dbReference type="InterPro" id="IPR057301">
    <property type="entry name" value="Rrp5_OB_4th"/>
</dbReference>
<dbReference type="Gene3D" id="2.40.50.140">
    <property type="entry name" value="Nucleic acid-binding proteins"/>
    <property type="match status" value="12"/>
</dbReference>
<comment type="subcellular location">
    <subcellularLocation>
        <location evidence="2">Nucleus</location>
        <location evidence="2">Nucleolus</location>
    </subcellularLocation>
</comment>
<feature type="compositionally biased region" description="Basic and acidic residues" evidence="11">
    <location>
        <begin position="15"/>
        <end position="27"/>
    </location>
</feature>
<dbReference type="EMBL" id="KZ678136">
    <property type="protein sequence ID" value="PSN66019.1"/>
    <property type="molecule type" value="Genomic_DNA"/>
</dbReference>
<accession>A0A2T2NKX8</accession>
<dbReference type="CDD" id="cd05698">
    <property type="entry name" value="S1_Rrp5_repeat_hs6_sc5"/>
    <property type="match status" value="1"/>
</dbReference>
<feature type="domain" description="S1 motif" evidence="12">
    <location>
        <begin position="735"/>
        <end position="808"/>
    </location>
</feature>
<dbReference type="CDD" id="cd05702">
    <property type="entry name" value="S1_Rrp5_repeat_hs11_sc8"/>
    <property type="match status" value="1"/>
</dbReference>
<feature type="domain" description="S1 motif" evidence="12">
    <location>
        <begin position="461"/>
        <end position="536"/>
    </location>
</feature>
<feature type="compositionally biased region" description="Basic residues" evidence="11">
    <location>
        <begin position="117"/>
        <end position="128"/>
    </location>
</feature>
<dbReference type="FunFam" id="2.40.50.140:FF:000279">
    <property type="entry name" value="rRNA biogenesis protein rrp5"/>
    <property type="match status" value="1"/>
</dbReference>
<dbReference type="InterPro" id="IPR003107">
    <property type="entry name" value="HAT"/>
</dbReference>
<evidence type="ECO:0000256" key="5">
    <source>
        <dbReference type="ARBA" id="ARBA00022553"/>
    </source>
</evidence>
<feature type="region of interest" description="Disordered" evidence="11">
    <location>
        <begin position="92"/>
        <end position="134"/>
    </location>
</feature>
<keyword evidence="3" id="KW-0690">Ribosome biogenesis</keyword>
<dbReference type="OrthoDB" id="412781at2759"/>
<feature type="domain" description="S1 motif" evidence="12">
    <location>
        <begin position="152"/>
        <end position="251"/>
    </location>
</feature>
<feature type="compositionally biased region" description="Acidic residues" evidence="11">
    <location>
        <begin position="102"/>
        <end position="112"/>
    </location>
</feature>
<dbReference type="Pfam" id="PF24685">
    <property type="entry name" value="OB_RRP5_4th"/>
    <property type="match status" value="1"/>
</dbReference>
<feature type="region of interest" description="Disordered" evidence="11">
    <location>
        <begin position="1390"/>
        <end position="1500"/>
    </location>
</feature>
<feature type="compositionally biased region" description="Acidic residues" evidence="11">
    <location>
        <begin position="1424"/>
        <end position="1443"/>
    </location>
</feature>
<feature type="domain" description="S1 motif" evidence="12">
    <location>
        <begin position="1041"/>
        <end position="1112"/>
    </location>
</feature>
<dbReference type="CDD" id="cd05693">
    <property type="entry name" value="S1_Rrp5_repeat_hs1_sc1"/>
    <property type="match status" value="1"/>
</dbReference>
<feature type="domain" description="S1 motif" evidence="12">
    <location>
        <begin position="553"/>
        <end position="627"/>
    </location>
</feature>
<keyword evidence="7" id="KW-0539">Nucleus</keyword>
<evidence type="ECO:0000256" key="2">
    <source>
        <dbReference type="ARBA" id="ARBA00004604"/>
    </source>
</evidence>
<feature type="region of interest" description="Disordered" evidence="11">
    <location>
        <begin position="1"/>
        <end position="71"/>
    </location>
</feature>
<dbReference type="PROSITE" id="PS50126">
    <property type="entry name" value="S1"/>
    <property type="match status" value="11"/>
</dbReference>
<dbReference type="SUPFAM" id="SSF48452">
    <property type="entry name" value="TPR-like"/>
    <property type="match status" value="2"/>
</dbReference>
<feature type="compositionally biased region" description="Acidic residues" evidence="11">
    <location>
        <begin position="1390"/>
        <end position="1415"/>
    </location>
</feature>
<feature type="domain" description="S1 motif" evidence="12">
    <location>
        <begin position="934"/>
        <end position="1010"/>
    </location>
</feature>
<evidence type="ECO:0000256" key="4">
    <source>
        <dbReference type="ARBA" id="ARBA00022552"/>
    </source>
</evidence>
<feature type="compositionally biased region" description="Polar residues" evidence="11">
    <location>
        <begin position="1446"/>
        <end position="1458"/>
    </location>
</feature>
<feature type="domain" description="S1 motif" evidence="12">
    <location>
        <begin position="1311"/>
        <end position="1382"/>
    </location>
</feature>
<feature type="domain" description="S1 motif" evidence="12">
    <location>
        <begin position="1222"/>
        <end position="1291"/>
    </location>
</feature>
<evidence type="ECO:0000256" key="8">
    <source>
        <dbReference type="ARBA" id="ARBA00055575"/>
    </source>
</evidence>
<dbReference type="InterPro" id="IPR057302">
    <property type="entry name" value="Rrp5_S1"/>
</dbReference>
<dbReference type="FunFam" id="2.40.50.140:FF:000103">
    <property type="entry name" value="protein RRP5 homolog"/>
    <property type="match status" value="2"/>
</dbReference>
<keyword evidence="4" id="KW-0698">rRNA processing</keyword>
<dbReference type="CDD" id="cd05707">
    <property type="entry name" value="S1_Rrp5_repeat_sc11"/>
    <property type="match status" value="1"/>
</dbReference>
<evidence type="ECO:0000313" key="13">
    <source>
        <dbReference type="EMBL" id="PSN66019.1"/>
    </source>
</evidence>
<comment type="function">
    <text evidence="1">Component of the cleavage factor IA (CFIA) complex, which is involved in the endonucleolytic cleavage during polyadenylation-dependent pre-mRNA 3'-end formation.</text>
</comment>
<dbReference type="InterPro" id="IPR012340">
    <property type="entry name" value="NA-bd_OB-fold"/>
</dbReference>
<evidence type="ECO:0000259" key="12">
    <source>
        <dbReference type="PROSITE" id="PS50126"/>
    </source>
</evidence>
<keyword evidence="6" id="KW-0677">Repeat</keyword>
<keyword evidence="14" id="KW-1185">Reference proteome</keyword>
<feature type="domain" description="S1 motif" evidence="12">
    <location>
        <begin position="830"/>
        <end position="899"/>
    </location>
</feature>
<feature type="domain" description="S1 motif" evidence="12">
    <location>
        <begin position="1128"/>
        <end position="1197"/>
    </location>
</feature>
<dbReference type="InterPro" id="IPR011990">
    <property type="entry name" value="TPR-like_helical_dom_sf"/>
</dbReference>
<dbReference type="SMART" id="SM00316">
    <property type="entry name" value="S1"/>
    <property type="match status" value="13"/>
</dbReference>
<dbReference type="STRING" id="1448308.A0A2T2NKX8"/>
<dbReference type="CDD" id="cd05703">
    <property type="entry name" value="S1_Rrp5_repeat_hs12_sc9"/>
    <property type="match status" value="1"/>
</dbReference>
<dbReference type="PANTHER" id="PTHR23270:SF10">
    <property type="entry name" value="PROTEIN RRP5 HOMOLOG"/>
    <property type="match status" value="1"/>
</dbReference>
<dbReference type="PANTHER" id="PTHR23270">
    <property type="entry name" value="PROGRAMMED CELL DEATH PROTEIN 11 PRE-RRNA PROCESSING PROTEIN RRP5"/>
    <property type="match status" value="1"/>
</dbReference>
<evidence type="ECO:0000256" key="11">
    <source>
        <dbReference type="SAM" id="MobiDB-lite"/>
    </source>
</evidence>
<gene>
    <name evidence="13" type="ORF">BS50DRAFT_494863</name>
</gene>
<dbReference type="FunFam" id="2.40.50.140:FF:000155">
    <property type="entry name" value="rRNA biogenesis protein RRP5"/>
    <property type="match status" value="1"/>
</dbReference>
<dbReference type="InterPro" id="IPR045209">
    <property type="entry name" value="Rrp5"/>
</dbReference>
<dbReference type="FunFam" id="2.40.50.140:FF:000159">
    <property type="entry name" value="rRNA biogenesis protein rrp5"/>
    <property type="match status" value="1"/>
</dbReference>
<evidence type="ECO:0000256" key="10">
    <source>
        <dbReference type="ARBA" id="ARBA00076674"/>
    </source>
</evidence>
<dbReference type="SUPFAM" id="SSF50249">
    <property type="entry name" value="Nucleic acid-binding proteins"/>
    <property type="match status" value="12"/>
</dbReference>
<dbReference type="Gene3D" id="1.25.40.10">
    <property type="entry name" value="Tetratricopeptide repeat domain"/>
    <property type="match status" value="2"/>
</dbReference>
<dbReference type="InterPro" id="IPR048059">
    <property type="entry name" value="Rrp5_S1_rpt_hs1_sc1"/>
</dbReference>
<name>A0A2T2NKX8_CORCC</name>
<keyword evidence="5" id="KW-0597">Phosphoprotein</keyword>
<evidence type="ECO:0000256" key="3">
    <source>
        <dbReference type="ARBA" id="ARBA00022517"/>
    </source>
</evidence>
<proteinExistence type="predicted"/>
<dbReference type="SMART" id="SM00386">
    <property type="entry name" value="HAT"/>
    <property type="match status" value="5"/>
</dbReference>
<dbReference type="Pfam" id="PF05843">
    <property type="entry name" value="Suf"/>
    <property type="match status" value="1"/>
</dbReference>